<feature type="region of interest" description="Disordered" evidence="13">
    <location>
        <begin position="547"/>
        <end position="575"/>
    </location>
</feature>
<dbReference type="Pfam" id="PF08740">
    <property type="entry name" value="BCS1_N"/>
    <property type="match status" value="1"/>
</dbReference>
<dbReference type="InterPro" id="IPR003960">
    <property type="entry name" value="ATPase_AAA_CS"/>
</dbReference>
<organism evidence="16 17">
    <name type="scientific">Exserohilum turcicum (strain 28A)</name>
    <name type="common">Northern leaf blight fungus</name>
    <name type="synonym">Setosphaeria turcica</name>
    <dbReference type="NCBI Taxonomy" id="671987"/>
    <lineage>
        <taxon>Eukaryota</taxon>
        <taxon>Fungi</taxon>
        <taxon>Dikarya</taxon>
        <taxon>Ascomycota</taxon>
        <taxon>Pezizomycotina</taxon>
        <taxon>Dothideomycetes</taxon>
        <taxon>Pleosporomycetidae</taxon>
        <taxon>Pleosporales</taxon>
        <taxon>Pleosporineae</taxon>
        <taxon>Pleosporaceae</taxon>
        <taxon>Exserohilum</taxon>
    </lineage>
</organism>
<evidence type="ECO:0000256" key="1">
    <source>
        <dbReference type="ARBA" id="ARBA00004434"/>
    </source>
</evidence>
<keyword evidence="7 12" id="KW-0067">ATP-binding</keyword>
<keyword evidence="6" id="KW-0378">Hydrolase</keyword>
<dbReference type="InterPro" id="IPR003593">
    <property type="entry name" value="AAA+_ATPase"/>
</dbReference>
<evidence type="ECO:0000256" key="11">
    <source>
        <dbReference type="ARBA" id="ARBA00048778"/>
    </source>
</evidence>
<keyword evidence="9" id="KW-0496">Mitochondrion</keyword>
<dbReference type="PROSITE" id="PS00674">
    <property type="entry name" value="AAA"/>
    <property type="match status" value="1"/>
</dbReference>
<evidence type="ECO:0000256" key="10">
    <source>
        <dbReference type="ARBA" id="ARBA00023136"/>
    </source>
</evidence>
<evidence type="ECO:0000256" key="8">
    <source>
        <dbReference type="ARBA" id="ARBA00022989"/>
    </source>
</evidence>
<dbReference type="eggNOG" id="KOG0743">
    <property type="taxonomic scope" value="Eukaryota"/>
</dbReference>
<evidence type="ECO:0000256" key="6">
    <source>
        <dbReference type="ARBA" id="ARBA00022801"/>
    </source>
</evidence>
<evidence type="ECO:0000256" key="3">
    <source>
        <dbReference type="ARBA" id="ARBA00022692"/>
    </source>
</evidence>
<comment type="catalytic activity">
    <reaction evidence="11">
        <text>ATP + H2O = ADP + phosphate + H(+)</text>
        <dbReference type="Rhea" id="RHEA:13065"/>
        <dbReference type="ChEBI" id="CHEBI:15377"/>
        <dbReference type="ChEBI" id="CHEBI:15378"/>
        <dbReference type="ChEBI" id="CHEBI:30616"/>
        <dbReference type="ChEBI" id="CHEBI:43474"/>
        <dbReference type="ChEBI" id="CHEBI:456216"/>
    </reaction>
    <physiologicalReaction direction="left-to-right" evidence="11">
        <dbReference type="Rhea" id="RHEA:13066"/>
    </physiologicalReaction>
</comment>
<name>R0KTH2_EXST2</name>
<sequence length="575" mass="63939">MELETLPISHEWDAPSVTGKSFPDRIWPEPLDTPGYVPHHLKRAASGQFPILELIQRVLYRLKPSGVGEVEKLLALIGLYQTLRPVYTHIKDFCIWALTVQVTVPESDPVAKEILAWIGSEVITNSHSRNAMLVTSSMQDANDDFHRRMIMPPPPGVAMDKRDDGVLCLPPIGTRLFWVGFRPFVFSRRGGNSYSNHRTMSGHMVDDRGLLQNAITLMTLGWSLKPLQDFTAMCHDFKLKHLTGTTTVYFAGEGRNDPYGNVWQSVSKAIRKLDTIDMDEQVKLDIVRDAEYYYSDESRAFFADCGIPYRRGYLFYGPPGTGKSSFSAALAGHLRCDIYHINLANGSISDGVLHRLFLGLPRKCIVVIEDIDSAGIGREHTSWETQNAESLDHSGKPISSDELKPNRTKFSAITRRNMVTLSGLLNAIDGNASQEGRLLIMTSNDPDALDAALTRPGRIDKKVYFGNMSKSAGKSIFKRLIGRSAMAHDSAFTVAQIDQWATEFAEKVPPNTFSPAQVQNFLQACRGDPIKALDDIEAWVAENRASRCTDFPPNQAEDSEADSEKYPERGGGGVE</sequence>
<gene>
    <name evidence="16" type="ORF">SETTUDRAFT_30686</name>
</gene>
<feature type="domain" description="AAA+ ATPase" evidence="14">
    <location>
        <begin position="309"/>
        <end position="469"/>
    </location>
</feature>
<dbReference type="STRING" id="671987.R0KTH2"/>
<dbReference type="Pfam" id="PF25426">
    <property type="entry name" value="AAA_lid_BCS1"/>
    <property type="match status" value="1"/>
</dbReference>
<dbReference type="Proteomes" id="UP000016935">
    <property type="component" value="Unassembled WGS sequence"/>
</dbReference>
<evidence type="ECO:0000259" key="15">
    <source>
        <dbReference type="SMART" id="SM01024"/>
    </source>
</evidence>
<dbReference type="GO" id="GO:0005524">
    <property type="term" value="F:ATP binding"/>
    <property type="evidence" value="ECO:0007669"/>
    <property type="project" value="UniProtKB-KW"/>
</dbReference>
<dbReference type="GO" id="GO:0005743">
    <property type="term" value="C:mitochondrial inner membrane"/>
    <property type="evidence" value="ECO:0007669"/>
    <property type="project" value="UniProtKB-SubCell"/>
</dbReference>
<dbReference type="GO" id="GO:0016887">
    <property type="term" value="F:ATP hydrolysis activity"/>
    <property type="evidence" value="ECO:0007669"/>
    <property type="project" value="InterPro"/>
</dbReference>
<dbReference type="PANTHER" id="PTHR23070">
    <property type="entry name" value="BCS1 AAA-TYPE ATPASE"/>
    <property type="match status" value="1"/>
</dbReference>
<dbReference type="RefSeq" id="XP_008020252.1">
    <property type="nucleotide sequence ID" value="XM_008022061.1"/>
</dbReference>
<dbReference type="OrthoDB" id="10251412at2759"/>
<dbReference type="InterPro" id="IPR050747">
    <property type="entry name" value="Mitochondrial_chaperone_BCS1"/>
</dbReference>
<dbReference type="GeneID" id="19403460"/>
<comment type="similarity">
    <text evidence="2">Belongs to the AAA ATPase family. BCS1 subfamily.</text>
</comment>
<keyword evidence="5" id="KW-0999">Mitochondrion inner membrane</keyword>
<keyword evidence="4 12" id="KW-0547">Nucleotide-binding</keyword>
<evidence type="ECO:0000256" key="13">
    <source>
        <dbReference type="SAM" id="MobiDB-lite"/>
    </source>
</evidence>
<proteinExistence type="inferred from homology"/>
<dbReference type="InterPro" id="IPR014851">
    <property type="entry name" value="BCS1_N"/>
</dbReference>
<evidence type="ECO:0000313" key="17">
    <source>
        <dbReference type="Proteomes" id="UP000016935"/>
    </source>
</evidence>
<evidence type="ECO:0000256" key="9">
    <source>
        <dbReference type="ARBA" id="ARBA00023128"/>
    </source>
</evidence>
<dbReference type="SMART" id="SM00382">
    <property type="entry name" value="AAA"/>
    <property type="match status" value="1"/>
</dbReference>
<keyword evidence="3" id="KW-0812">Transmembrane</keyword>
<evidence type="ECO:0000256" key="5">
    <source>
        <dbReference type="ARBA" id="ARBA00022792"/>
    </source>
</evidence>
<dbReference type="SMART" id="SM01024">
    <property type="entry name" value="BCS1_N"/>
    <property type="match status" value="1"/>
</dbReference>
<dbReference type="InterPro" id="IPR027417">
    <property type="entry name" value="P-loop_NTPase"/>
</dbReference>
<comment type="subcellular location">
    <subcellularLocation>
        <location evidence="1">Mitochondrion inner membrane</location>
        <topology evidence="1">Single-pass membrane protein</topology>
    </subcellularLocation>
</comment>
<keyword evidence="8" id="KW-1133">Transmembrane helix</keyword>
<dbReference type="InterPro" id="IPR003959">
    <property type="entry name" value="ATPase_AAA_core"/>
</dbReference>
<evidence type="ECO:0000256" key="2">
    <source>
        <dbReference type="ARBA" id="ARBA00007448"/>
    </source>
</evidence>
<dbReference type="EMBL" id="KB908481">
    <property type="protein sequence ID" value="EOA92219.1"/>
    <property type="molecule type" value="Genomic_DNA"/>
</dbReference>
<dbReference type="HOGENOM" id="CLU_010189_4_3_1"/>
<reference evidence="16 17" key="2">
    <citation type="journal article" date="2013" name="PLoS Genet.">
        <title>Comparative genome structure, secondary metabolite, and effector coding capacity across Cochliobolus pathogens.</title>
        <authorList>
            <person name="Condon B.J."/>
            <person name="Leng Y."/>
            <person name="Wu D."/>
            <person name="Bushley K.E."/>
            <person name="Ohm R.A."/>
            <person name="Otillar R."/>
            <person name="Martin J."/>
            <person name="Schackwitz W."/>
            <person name="Grimwood J."/>
            <person name="MohdZainudin N."/>
            <person name="Xue C."/>
            <person name="Wang R."/>
            <person name="Manning V.A."/>
            <person name="Dhillon B."/>
            <person name="Tu Z.J."/>
            <person name="Steffenson B.J."/>
            <person name="Salamov A."/>
            <person name="Sun H."/>
            <person name="Lowry S."/>
            <person name="LaButti K."/>
            <person name="Han J."/>
            <person name="Copeland A."/>
            <person name="Lindquist E."/>
            <person name="Barry K."/>
            <person name="Schmutz J."/>
            <person name="Baker S.E."/>
            <person name="Ciuffetti L.M."/>
            <person name="Grigoriev I.V."/>
            <person name="Zhong S."/>
            <person name="Turgeon B.G."/>
        </authorList>
    </citation>
    <scope>NUCLEOTIDE SEQUENCE [LARGE SCALE GENOMIC DNA]</scope>
    <source>
        <strain evidence="17">28A</strain>
    </source>
</reference>
<protein>
    <recommendedName>
        <fullName evidence="18">P-loop containing nucleoside triphosphate hydrolase protein</fullName>
    </recommendedName>
</protein>
<dbReference type="InterPro" id="IPR057495">
    <property type="entry name" value="AAA_lid_BCS1"/>
</dbReference>
<evidence type="ECO:0000313" key="16">
    <source>
        <dbReference type="EMBL" id="EOA92219.1"/>
    </source>
</evidence>
<dbReference type="Pfam" id="PF00004">
    <property type="entry name" value="AAA"/>
    <property type="match status" value="2"/>
</dbReference>
<keyword evidence="10" id="KW-0472">Membrane</keyword>
<keyword evidence="17" id="KW-1185">Reference proteome</keyword>
<dbReference type="SUPFAM" id="SSF52540">
    <property type="entry name" value="P-loop containing nucleoside triphosphate hydrolases"/>
    <property type="match status" value="1"/>
</dbReference>
<feature type="domain" description="BCS1 N-terminal" evidence="15">
    <location>
        <begin position="73"/>
        <end position="276"/>
    </location>
</feature>
<evidence type="ECO:0000256" key="7">
    <source>
        <dbReference type="ARBA" id="ARBA00022840"/>
    </source>
</evidence>
<evidence type="ECO:0000259" key="14">
    <source>
        <dbReference type="SMART" id="SM00382"/>
    </source>
</evidence>
<evidence type="ECO:0000256" key="4">
    <source>
        <dbReference type="ARBA" id="ARBA00022741"/>
    </source>
</evidence>
<accession>R0KTH2</accession>
<evidence type="ECO:0000256" key="12">
    <source>
        <dbReference type="RuleBase" id="RU003651"/>
    </source>
</evidence>
<dbReference type="AlphaFoldDB" id="R0KTH2"/>
<reference evidence="16 17" key="1">
    <citation type="journal article" date="2012" name="PLoS Pathog.">
        <title>Diverse lifestyles and strategies of plant pathogenesis encoded in the genomes of eighteen Dothideomycetes fungi.</title>
        <authorList>
            <person name="Ohm R.A."/>
            <person name="Feau N."/>
            <person name="Henrissat B."/>
            <person name="Schoch C.L."/>
            <person name="Horwitz B.A."/>
            <person name="Barry K.W."/>
            <person name="Condon B.J."/>
            <person name="Copeland A.C."/>
            <person name="Dhillon B."/>
            <person name="Glaser F."/>
            <person name="Hesse C.N."/>
            <person name="Kosti I."/>
            <person name="LaButti K."/>
            <person name="Lindquist E.A."/>
            <person name="Lucas S."/>
            <person name="Salamov A.A."/>
            <person name="Bradshaw R.E."/>
            <person name="Ciuffetti L."/>
            <person name="Hamelin R.C."/>
            <person name="Kema G.H.J."/>
            <person name="Lawrence C."/>
            <person name="Scott J.A."/>
            <person name="Spatafora J.W."/>
            <person name="Turgeon B.G."/>
            <person name="de Wit P.J.G.M."/>
            <person name="Zhong S."/>
            <person name="Goodwin S.B."/>
            <person name="Grigoriev I.V."/>
        </authorList>
    </citation>
    <scope>NUCLEOTIDE SEQUENCE [LARGE SCALE GENOMIC DNA]</scope>
    <source>
        <strain evidence="17">28A</strain>
    </source>
</reference>
<dbReference type="Gene3D" id="3.40.50.300">
    <property type="entry name" value="P-loop containing nucleotide triphosphate hydrolases"/>
    <property type="match status" value="1"/>
</dbReference>
<evidence type="ECO:0008006" key="18">
    <source>
        <dbReference type="Google" id="ProtNLM"/>
    </source>
</evidence>